<keyword evidence="4" id="KW-1185">Reference proteome</keyword>
<dbReference type="EMBL" id="DAKRPA010000003">
    <property type="protein sequence ID" value="DBA05088.1"/>
    <property type="molecule type" value="Genomic_DNA"/>
</dbReference>
<feature type="compositionally biased region" description="Low complexity" evidence="1">
    <location>
        <begin position="867"/>
        <end position="886"/>
    </location>
</feature>
<reference evidence="3" key="2">
    <citation type="journal article" date="2023" name="Microbiol Resour">
        <title>Decontamination and Annotation of the Draft Genome Sequence of the Oomycete Lagenidium giganteum ARSEF 373.</title>
        <authorList>
            <person name="Morgan W.R."/>
            <person name="Tartar A."/>
        </authorList>
    </citation>
    <scope>NUCLEOTIDE SEQUENCE</scope>
    <source>
        <strain evidence="3">ARSEF 373</strain>
    </source>
</reference>
<feature type="compositionally biased region" description="Basic and acidic residues" evidence="1">
    <location>
        <begin position="1093"/>
        <end position="1102"/>
    </location>
</feature>
<feature type="compositionally biased region" description="Basic and acidic residues" evidence="1">
    <location>
        <begin position="1177"/>
        <end position="1195"/>
    </location>
</feature>
<feature type="region of interest" description="Disordered" evidence="1">
    <location>
        <begin position="854"/>
        <end position="910"/>
    </location>
</feature>
<keyword evidence="2" id="KW-1133">Transmembrane helix</keyword>
<feature type="non-terminal residue" evidence="3">
    <location>
        <position position="1"/>
    </location>
</feature>
<keyword evidence="2" id="KW-0812">Transmembrane</keyword>
<protein>
    <recommendedName>
        <fullName evidence="5">PH domain-containing protein</fullName>
    </recommendedName>
</protein>
<evidence type="ECO:0000256" key="2">
    <source>
        <dbReference type="SAM" id="Phobius"/>
    </source>
</evidence>
<keyword evidence="2" id="KW-0472">Membrane</keyword>
<feature type="compositionally biased region" description="Low complexity" evidence="1">
    <location>
        <begin position="1562"/>
        <end position="1590"/>
    </location>
</feature>
<dbReference type="Gene3D" id="2.30.29.30">
    <property type="entry name" value="Pleckstrin-homology domain (PH domain)/Phosphotyrosine-binding domain (PTB)"/>
    <property type="match status" value="1"/>
</dbReference>
<reference evidence="3" key="1">
    <citation type="submission" date="2022-11" db="EMBL/GenBank/DDBJ databases">
        <authorList>
            <person name="Morgan W.R."/>
            <person name="Tartar A."/>
        </authorList>
    </citation>
    <scope>NUCLEOTIDE SEQUENCE</scope>
    <source>
        <strain evidence="3">ARSEF 373</strain>
    </source>
</reference>
<feature type="compositionally biased region" description="Basic residues" evidence="1">
    <location>
        <begin position="1142"/>
        <end position="1160"/>
    </location>
</feature>
<name>A0AAV2ZL31_9STRA</name>
<evidence type="ECO:0000313" key="3">
    <source>
        <dbReference type="EMBL" id="DBA05088.1"/>
    </source>
</evidence>
<organism evidence="3 4">
    <name type="scientific">Lagenidium giganteum</name>
    <dbReference type="NCBI Taxonomy" id="4803"/>
    <lineage>
        <taxon>Eukaryota</taxon>
        <taxon>Sar</taxon>
        <taxon>Stramenopiles</taxon>
        <taxon>Oomycota</taxon>
        <taxon>Peronosporomycetes</taxon>
        <taxon>Pythiales</taxon>
        <taxon>Pythiaceae</taxon>
    </lineage>
</organism>
<feature type="region of interest" description="Disordered" evidence="1">
    <location>
        <begin position="1419"/>
        <end position="1451"/>
    </location>
</feature>
<feature type="compositionally biased region" description="Basic and acidic residues" evidence="1">
    <location>
        <begin position="1319"/>
        <end position="1328"/>
    </location>
</feature>
<evidence type="ECO:0000313" key="4">
    <source>
        <dbReference type="Proteomes" id="UP001146120"/>
    </source>
</evidence>
<sequence>ASMAVAKAIPRARAFGAFCALLIMLIVVADIGGMLLQDIMASLNAKQDAAVQVLHDAFVAMDRLGPSGLGDGHAPIANSDLVLAYETTLGPHYSEELPMFARYAEAIDSRRYFRLAGMTKSIFPNISAIRSNMSGVDAGPDWWETVRSHVDIEGNVMFSGNSVDKSLMNLSYADITAFLGLDPANPVLNESTLSLLLPRSAIPKRTQIAEFKYKMYSTDPQKLESFNVHIATDDWLQNLGALDQKTLATCKLLEAPTLNKFVHVFGAFWCPKSFPPSDVYLSRFVSASVGKWVIECDSKNDYTITLNIVRWNAKLPQRYSTAFYHYSVVMTAPRKTLYTQTMLMNLTAYSSGAGIPIRDIVAVASSGKLVPQPATVYLVETEVMSDSLRQTFLLLALLCLLFTRCTLVGVRTLCHFILESSLSVLVMIVFAVLTYPSRTELAVMIATVRNAGSMSAFVHLTILLRRYTVPTMIMSKIVLSLRYGINHVTPCITIKEVVMIIIVQLVILYSTAGSVVGVGMKANVTGDDMTAYVWRFHSVVIGASFALLFLRFQVGRLASYLRHRNQEPRVSKAHVSTTVVNLSPASEIRRNPTKKNLKRTATVFRDDPHNDVHHDHIAYDAYLSGKFLSFGVTFLPLIEIKGRRCRIIDGSPLVLDALFNFNLNGFGQYSKVQNSATITHVTSIGRFVPSNVTSSDEYPSDTGNVLTMADDDSDLAPPSYLRSPASEHQHGPVVLMEGTLKKRGNKMPVMRDRYCVATAVVDAGHGPNGAVPRQRRVVLASYKSQSACRSAPEQPLHSHTIKCVSAWDGKGNFHKYPHAFVMETTDSKLFHCSAPSAADHARWINLMSIGNDVEEDEDEAVEDPKARAAPVRAVSAVSRSRGGDPNSDVDDGGDDNDSASEEEQAMEEQGKNALADENLFRASSGNGSAPSLLLEVDEHDSKLEPDDWGLYGGVEAGGRSKYDVQDAPILLDHELLARDRTDRVPLANDAFLFEETEPSRFGNIVVSQPRNEDDDDDDRDYYQMELEARRQEEKSKKKMKLRAQKLESNRDLYAEMAAARLAEMRKTARQPKPSPRVAIAADLGDSDDEEEDYARRREDRGAASHASEYDEPTERADEVLGEEVARDEEPREYQSDGDERRLKKSRSARLKKSKSTNKSKSRAEDDVEAEEVVPDVDYERLRREEEEEERRRRQQEEEEEEERIAKQKRREERRLRKEQKRLAEEEAAKAEELAREHREAMRLREEEKAREQKEYERRERKERKERKERLKKAKAAKKEAKEAPPVVVAPVEEPEEDRKEKKKKRRDKYTTPAERLKRHGAEEQEQRKNAATATTQAAEEEPVMSNALVLVETPAPTAAPAAPAVTQATSTEATAPTVESSAQLEAQAPAQPAAYTTATTAAQTAPAVAFAATPVVTQTPAPAPASAPASAPAATAPTAEPPAALHSAPHSAPMFTAPNGIPYPPQPQSMPGYMPGYMPMSMPMAMPGYPAYSPYMQPYPQPMYAPGYPMYYPQPMSGYMPGMMPQPMPMSDPGAHVSPPQTPVTAELRPVEYGPQLPPGITSTSSSPAAAPATTAPASPAKTVGPAASPASVAVPVSIQGVELPDLPDVVEF</sequence>
<dbReference type="SUPFAM" id="SSF50729">
    <property type="entry name" value="PH domain-like"/>
    <property type="match status" value="1"/>
</dbReference>
<feature type="compositionally biased region" description="Basic residues" evidence="1">
    <location>
        <begin position="1260"/>
        <end position="1275"/>
    </location>
</feature>
<evidence type="ECO:0008006" key="5">
    <source>
        <dbReference type="Google" id="ProtNLM"/>
    </source>
</evidence>
<feature type="compositionally biased region" description="Basic and acidic residues" evidence="1">
    <location>
        <begin position="1203"/>
        <end position="1259"/>
    </location>
</feature>
<accession>A0AAV2ZL31</accession>
<feature type="region of interest" description="Disordered" evidence="1">
    <location>
        <begin position="1064"/>
        <end position="1341"/>
    </location>
</feature>
<evidence type="ECO:0000256" key="1">
    <source>
        <dbReference type="SAM" id="MobiDB-lite"/>
    </source>
</evidence>
<feature type="compositionally biased region" description="Acidic residues" evidence="1">
    <location>
        <begin position="887"/>
        <end position="906"/>
    </location>
</feature>
<dbReference type="InterPro" id="IPR011993">
    <property type="entry name" value="PH-like_dom_sf"/>
</dbReference>
<dbReference type="Proteomes" id="UP001146120">
    <property type="component" value="Unassembled WGS sequence"/>
</dbReference>
<gene>
    <name evidence="3" type="ORF">N0F65_000776</name>
</gene>
<feature type="compositionally biased region" description="Acidic residues" evidence="1">
    <location>
        <begin position="1165"/>
        <end position="1176"/>
    </location>
</feature>
<feature type="region of interest" description="Disordered" evidence="1">
    <location>
        <begin position="1554"/>
        <end position="1590"/>
    </location>
</feature>
<comment type="caution">
    <text evidence="3">The sequence shown here is derived from an EMBL/GenBank/DDBJ whole genome shotgun (WGS) entry which is preliminary data.</text>
</comment>
<feature type="transmembrane region" description="Helical" evidence="2">
    <location>
        <begin position="497"/>
        <end position="520"/>
    </location>
</feature>
<feature type="region of interest" description="Disordered" evidence="1">
    <location>
        <begin position="1028"/>
        <end position="1049"/>
    </location>
</feature>
<proteinExistence type="predicted"/>
<feature type="compositionally biased region" description="Basic and acidic residues" evidence="1">
    <location>
        <begin position="1112"/>
        <end position="1141"/>
    </location>
</feature>
<feature type="transmembrane region" description="Helical" evidence="2">
    <location>
        <begin position="392"/>
        <end position="410"/>
    </location>
</feature>
<feature type="transmembrane region" description="Helical" evidence="2">
    <location>
        <begin position="532"/>
        <end position="552"/>
    </location>
</feature>
<feature type="transmembrane region" description="Helical" evidence="2">
    <location>
        <begin position="417"/>
        <end position="435"/>
    </location>
</feature>